<dbReference type="Pfam" id="PF01812">
    <property type="entry name" value="5-FTHF_cyc-lig"/>
    <property type="match status" value="1"/>
</dbReference>
<dbReference type="GO" id="GO:0005524">
    <property type="term" value="F:ATP binding"/>
    <property type="evidence" value="ECO:0007669"/>
    <property type="project" value="UniProtKB-KW"/>
</dbReference>
<evidence type="ECO:0000256" key="2">
    <source>
        <dbReference type="ARBA" id="ARBA00022741"/>
    </source>
</evidence>
<evidence type="ECO:0000256" key="5">
    <source>
        <dbReference type="RuleBase" id="RU361279"/>
    </source>
</evidence>
<name>A0A1T5BKK4_9BACT</name>
<dbReference type="EC" id="6.3.3.2" evidence="5"/>
<dbReference type="EMBL" id="FUYQ01000007">
    <property type="protein sequence ID" value="SKB47520.1"/>
    <property type="molecule type" value="Genomic_DNA"/>
</dbReference>
<organism evidence="6 7">
    <name type="scientific">Parabacteroides chartae</name>
    <dbReference type="NCBI Taxonomy" id="1037355"/>
    <lineage>
        <taxon>Bacteria</taxon>
        <taxon>Pseudomonadati</taxon>
        <taxon>Bacteroidota</taxon>
        <taxon>Bacteroidia</taxon>
        <taxon>Bacteroidales</taxon>
        <taxon>Tannerellaceae</taxon>
        <taxon>Parabacteroides</taxon>
    </lineage>
</organism>
<dbReference type="GO" id="GO:0009396">
    <property type="term" value="P:folic acid-containing compound biosynthetic process"/>
    <property type="evidence" value="ECO:0007669"/>
    <property type="project" value="TreeGrafter"/>
</dbReference>
<dbReference type="PANTHER" id="PTHR23407:SF1">
    <property type="entry name" value="5-FORMYLTETRAHYDROFOLATE CYCLO-LIGASE"/>
    <property type="match status" value="1"/>
</dbReference>
<dbReference type="GO" id="GO:0030272">
    <property type="term" value="F:5-formyltetrahydrofolate cyclo-ligase activity"/>
    <property type="evidence" value="ECO:0007669"/>
    <property type="project" value="UniProtKB-EC"/>
</dbReference>
<dbReference type="AlphaFoldDB" id="A0A1T5BKK4"/>
<keyword evidence="2 4" id="KW-0547">Nucleotide-binding</keyword>
<keyword evidence="6" id="KW-0436">Ligase</keyword>
<sequence>MDKKEIKKTIRKEIAHLKKNHTMEWQEKMSALILSKLEETDQFRNARSIAIYHAIPGEVQTESFINKWHKAKQLYLPVIENDFLKLQPYHGPDNLKAGVFGILEPASNHPVDVSDISLIIVPGVAFDKNRNRMGRGKGYYDKLLKHSQACKIGICYEFQLIDEVPSESFDVPMDVVITESKVI</sequence>
<feature type="binding site" evidence="4">
    <location>
        <position position="58"/>
    </location>
    <ligand>
        <name>substrate</name>
    </ligand>
</feature>
<protein>
    <recommendedName>
        <fullName evidence="5">5-formyltetrahydrofolate cyclo-ligase</fullName>
        <ecNumber evidence="5">6.3.3.2</ecNumber>
    </recommendedName>
</protein>
<dbReference type="GO" id="GO:0046872">
    <property type="term" value="F:metal ion binding"/>
    <property type="evidence" value="ECO:0007669"/>
    <property type="project" value="UniProtKB-KW"/>
</dbReference>
<dbReference type="InterPro" id="IPR037171">
    <property type="entry name" value="NagB/RpiA_transferase-like"/>
</dbReference>
<dbReference type="PANTHER" id="PTHR23407">
    <property type="entry name" value="ATPASE INHIBITOR/5-FORMYLTETRAHYDROFOLATE CYCLO-LIGASE"/>
    <property type="match status" value="1"/>
</dbReference>
<dbReference type="InterPro" id="IPR002698">
    <property type="entry name" value="FTHF_cligase"/>
</dbReference>
<evidence type="ECO:0000256" key="1">
    <source>
        <dbReference type="ARBA" id="ARBA00010638"/>
    </source>
</evidence>
<dbReference type="InterPro" id="IPR024185">
    <property type="entry name" value="FTHF_cligase-like_sf"/>
</dbReference>
<reference evidence="7" key="1">
    <citation type="submission" date="2017-02" db="EMBL/GenBank/DDBJ databases">
        <authorList>
            <person name="Varghese N."/>
            <person name="Submissions S."/>
        </authorList>
    </citation>
    <scope>NUCLEOTIDE SEQUENCE [LARGE SCALE GENOMIC DNA]</scope>
    <source>
        <strain evidence="7">DSM 24967</strain>
    </source>
</reference>
<evidence type="ECO:0000313" key="6">
    <source>
        <dbReference type="EMBL" id="SKB47520.1"/>
    </source>
</evidence>
<dbReference type="GO" id="GO:0035999">
    <property type="term" value="P:tetrahydrofolate interconversion"/>
    <property type="evidence" value="ECO:0007669"/>
    <property type="project" value="TreeGrafter"/>
</dbReference>
<evidence type="ECO:0000313" key="7">
    <source>
        <dbReference type="Proteomes" id="UP000190852"/>
    </source>
</evidence>
<keyword evidence="7" id="KW-1185">Reference proteome</keyword>
<comment type="cofactor">
    <cofactor evidence="5">
        <name>Mg(2+)</name>
        <dbReference type="ChEBI" id="CHEBI:18420"/>
    </cofactor>
</comment>
<keyword evidence="5" id="KW-0460">Magnesium</keyword>
<dbReference type="RefSeq" id="WP_068186762.1">
    <property type="nucleotide sequence ID" value="NZ_FUYQ01000007.1"/>
</dbReference>
<feature type="binding site" evidence="4">
    <location>
        <begin position="132"/>
        <end position="140"/>
    </location>
    <ligand>
        <name>ATP</name>
        <dbReference type="ChEBI" id="CHEBI:30616"/>
    </ligand>
</feature>
<keyword evidence="5" id="KW-0479">Metal-binding</keyword>
<comment type="similarity">
    <text evidence="1 5">Belongs to the 5-formyltetrahydrofolate cyclo-ligase family.</text>
</comment>
<gene>
    <name evidence="6" type="ORF">SAMN05660349_01337</name>
</gene>
<dbReference type="Gene3D" id="3.40.50.10420">
    <property type="entry name" value="NagB/RpiA/CoA transferase-like"/>
    <property type="match status" value="1"/>
</dbReference>
<accession>A0A1T5BKK4</accession>
<keyword evidence="3 4" id="KW-0067">ATP-binding</keyword>
<proteinExistence type="inferred from homology"/>
<comment type="catalytic activity">
    <reaction evidence="5">
        <text>(6S)-5-formyl-5,6,7,8-tetrahydrofolate + ATP = (6R)-5,10-methenyltetrahydrofolate + ADP + phosphate</text>
        <dbReference type="Rhea" id="RHEA:10488"/>
        <dbReference type="ChEBI" id="CHEBI:30616"/>
        <dbReference type="ChEBI" id="CHEBI:43474"/>
        <dbReference type="ChEBI" id="CHEBI:57455"/>
        <dbReference type="ChEBI" id="CHEBI:57457"/>
        <dbReference type="ChEBI" id="CHEBI:456216"/>
        <dbReference type="EC" id="6.3.3.2"/>
    </reaction>
</comment>
<evidence type="ECO:0000256" key="3">
    <source>
        <dbReference type="ARBA" id="ARBA00022840"/>
    </source>
</evidence>
<feature type="binding site" evidence="4">
    <location>
        <begin position="7"/>
        <end position="11"/>
    </location>
    <ligand>
        <name>ATP</name>
        <dbReference type="ChEBI" id="CHEBI:30616"/>
    </ligand>
</feature>
<evidence type="ECO:0000256" key="4">
    <source>
        <dbReference type="PIRSR" id="PIRSR006806-1"/>
    </source>
</evidence>
<dbReference type="NCBIfam" id="TIGR02727">
    <property type="entry name" value="MTHFS_bact"/>
    <property type="match status" value="1"/>
</dbReference>
<dbReference type="SUPFAM" id="SSF100950">
    <property type="entry name" value="NagB/RpiA/CoA transferase-like"/>
    <property type="match status" value="1"/>
</dbReference>
<dbReference type="Proteomes" id="UP000190852">
    <property type="component" value="Unassembled WGS sequence"/>
</dbReference>
<dbReference type="PIRSF" id="PIRSF006806">
    <property type="entry name" value="FTHF_cligase"/>
    <property type="match status" value="1"/>
</dbReference>